<feature type="transmembrane region" description="Helical" evidence="7">
    <location>
        <begin position="256"/>
        <end position="276"/>
    </location>
</feature>
<accession>E8UAC4</accession>
<dbReference type="PANTHER" id="PTHR43266">
    <property type="entry name" value="MACROLIDE-EFFLUX PROTEIN"/>
    <property type="match status" value="1"/>
</dbReference>
<comment type="subcellular location">
    <subcellularLocation>
        <location evidence="1">Cell membrane</location>
        <topology evidence="1">Multi-pass membrane protein</topology>
    </subcellularLocation>
</comment>
<keyword evidence="5 7" id="KW-1133">Transmembrane helix</keyword>
<dbReference type="GO" id="GO:0005886">
    <property type="term" value="C:plasma membrane"/>
    <property type="evidence" value="ECO:0007669"/>
    <property type="project" value="UniProtKB-SubCell"/>
</dbReference>
<evidence type="ECO:0000259" key="8">
    <source>
        <dbReference type="PROSITE" id="PS50850"/>
    </source>
</evidence>
<dbReference type="PROSITE" id="PS50850">
    <property type="entry name" value="MFS"/>
    <property type="match status" value="1"/>
</dbReference>
<evidence type="ECO:0000256" key="4">
    <source>
        <dbReference type="ARBA" id="ARBA00022692"/>
    </source>
</evidence>
<feature type="transmembrane region" description="Helical" evidence="7">
    <location>
        <begin position="14"/>
        <end position="35"/>
    </location>
</feature>
<feature type="transmembrane region" description="Helical" evidence="7">
    <location>
        <begin position="155"/>
        <end position="175"/>
    </location>
</feature>
<dbReference type="Proteomes" id="UP000008635">
    <property type="component" value="Chromosome"/>
</dbReference>
<keyword evidence="10" id="KW-1185">Reference proteome</keyword>
<keyword evidence="3" id="KW-1003">Cell membrane</keyword>
<evidence type="ECO:0000256" key="7">
    <source>
        <dbReference type="SAM" id="Phobius"/>
    </source>
</evidence>
<feature type="transmembrane region" description="Helical" evidence="7">
    <location>
        <begin position="296"/>
        <end position="317"/>
    </location>
</feature>
<dbReference type="STRING" id="709986.Deima_2375"/>
<feature type="transmembrane region" description="Helical" evidence="7">
    <location>
        <begin position="113"/>
        <end position="134"/>
    </location>
</feature>
<dbReference type="CDD" id="cd06173">
    <property type="entry name" value="MFS_MefA_like"/>
    <property type="match status" value="1"/>
</dbReference>
<dbReference type="AlphaFoldDB" id="E8UAC4"/>
<feature type="transmembrane region" description="Helical" evidence="7">
    <location>
        <begin position="55"/>
        <end position="75"/>
    </location>
</feature>
<dbReference type="eggNOG" id="COG2814">
    <property type="taxonomic scope" value="Bacteria"/>
</dbReference>
<dbReference type="Pfam" id="PF07690">
    <property type="entry name" value="MFS_1"/>
    <property type="match status" value="1"/>
</dbReference>
<evidence type="ECO:0000313" key="10">
    <source>
        <dbReference type="Proteomes" id="UP000008635"/>
    </source>
</evidence>
<proteinExistence type="predicted"/>
<reference evidence="10" key="2">
    <citation type="submission" date="2011-01" db="EMBL/GenBank/DDBJ databases">
        <title>The complete genome of Deinococcus maricopensis DSM 21211.</title>
        <authorList>
            <consortium name="US DOE Joint Genome Institute (JGI-PGF)"/>
            <person name="Lucas S."/>
            <person name="Copeland A."/>
            <person name="Lapidus A."/>
            <person name="Goodwin L."/>
            <person name="Pitluck S."/>
            <person name="Kyrpides N."/>
            <person name="Mavromatis K."/>
            <person name="Pagani I."/>
            <person name="Ivanova N."/>
            <person name="Ovchinnikova G."/>
            <person name="Zeytun A."/>
            <person name="Detter J.C."/>
            <person name="Han C."/>
            <person name="Land M."/>
            <person name="Hauser L."/>
            <person name="Markowitz V."/>
            <person name="Cheng J.-F."/>
            <person name="Hugenholtz P."/>
            <person name="Woyke T."/>
            <person name="Wu D."/>
            <person name="Pukall R."/>
            <person name="Gehrich-Schroeter G."/>
            <person name="Brambilla E."/>
            <person name="Klenk H.-P."/>
            <person name="Eisen J.A."/>
        </authorList>
    </citation>
    <scope>NUCLEOTIDE SEQUENCE [LARGE SCALE GENOMIC DNA]</scope>
    <source>
        <strain evidence="10">DSM 21211 / LMG 22137 / NRRL B-23946 / LB-34</strain>
    </source>
</reference>
<dbReference type="InterPro" id="IPR011701">
    <property type="entry name" value="MFS"/>
</dbReference>
<reference evidence="9 10" key="1">
    <citation type="journal article" date="2011" name="Stand. Genomic Sci.">
        <title>Complete genome sequence of Deinococcus maricopensis type strain (LB-34).</title>
        <authorList>
            <person name="Pukall R."/>
            <person name="Zeytun A."/>
            <person name="Lucas S."/>
            <person name="Lapidus A."/>
            <person name="Hammon N."/>
            <person name="Deshpande S."/>
            <person name="Nolan M."/>
            <person name="Cheng J.F."/>
            <person name="Pitluck S."/>
            <person name="Liolios K."/>
            <person name="Pagani I."/>
            <person name="Mikhailova N."/>
            <person name="Ivanova N."/>
            <person name="Mavromatis K."/>
            <person name="Pati A."/>
            <person name="Tapia R."/>
            <person name="Han C."/>
            <person name="Goodwin L."/>
            <person name="Chen A."/>
            <person name="Palaniappan K."/>
            <person name="Land M."/>
            <person name="Hauser L."/>
            <person name="Chang Y.J."/>
            <person name="Jeffries C.D."/>
            <person name="Brambilla E.M."/>
            <person name="Rohde M."/>
            <person name="Goker M."/>
            <person name="Detter J.C."/>
            <person name="Woyke T."/>
            <person name="Bristow J."/>
            <person name="Eisen J.A."/>
            <person name="Markowitz V."/>
            <person name="Hugenholtz P."/>
            <person name="Kyrpides N.C."/>
            <person name="Klenk H.P."/>
        </authorList>
    </citation>
    <scope>NUCLEOTIDE SEQUENCE [LARGE SCALE GENOMIC DNA]</scope>
    <source>
        <strain evidence="10">DSM 21211 / LMG 22137 / NRRL B-23946 / LB-34</strain>
    </source>
</reference>
<dbReference type="KEGG" id="dmr:Deima_2375"/>
<protein>
    <submittedName>
        <fullName evidence="9">Major facilitator superfamily MFS_1</fullName>
    </submittedName>
</protein>
<feature type="transmembrane region" description="Helical" evidence="7">
    <location>
        <begin position="419"/>
        <end position="437"/>
    </location>
</feature>
<gene>
    <name evidence="9" type="ordered locus">Deima_2375</name>
</gene>
<dbReference type="PANTHER" id="PTHR43266:SF2">
    <property type="entry name" value="MAJOR FACILITATOR SUPERFAMILY (MFS) PROFILE DOMAIN-CONTAINING PROTEIN"/>
    <property type="match status" value="1"/>
</dbReference>
<feature type="domain" description="Major facilitator superfamily (MFS) profile" evidence="8">
    <location>
        <begin position="20"/>
        <end position="442"/>
    </location>
</feature>
<evidence type="ECO:0000256" key="3">
    <source>
        <dbReference type="ARBA" id="ARBA00022475"/>
    </source>
</evidence>
<dbReference type="OrthoDB" id="9775268at2"/>
<organism evidence="9 10">
    <name type="scientific">Deinococcus maricopensis (strain DSM 21211 / LMG 22137 / NRRL B-23946 / LB-34)</name>
    <dbReference type="NCBI Taxonomy" id="709986"/>
    <lineage>
        <taxon>Bacteria</taxon>
        <taxon>Thermotogati</taxon>
        <taxon>Deinococcota</taxon>
        <taxon>Deinococci</taxon>
        <taxon>Deinococcales</taxon>
        <taxon>Deinococcaceae</taxon>
        <taxon>Deinococcus</taxon>
    </lineage>
</organism>
<dbReference type="EMBL" id="CP002454">
    <property type="protein sequence ID" value="ADV68013.1"/>
    <property type="molecule type" value="Genomic_DNA"/>
</dbReference>
<feature type="transmembrane region" description="Helical" evidence="7">
    <location>
        <begin position="87"/>
        <end position="107"/>
    </location>
</feature>
<evidence type="ECO:0000256" key="6">
    <source>
        <dbReference type="ARBA" id="ARBA00023136"/>
    </source>
</evidence>
<feature type="transmembrane region" description="Helical" evidence="7">
    <location>
        <begin position="329"/>
        <end position="346"/>
    </location>
</feature>
<dbReference type="InterPro" id="IPR036259">
    <property type="entry name" value="MFS_trans_sf"/>
</dbReference>
<evidence type="ECO:0000313" key="9">
    <source>
        <dbReference type="EMBL" id="ADV68013.1"/>
    </source>
</evidence>
<dbReference type="Gene3D" id="1.20.1250.20">
    <property type="entry name" value="MFS general substrate transporter like domains"/>
    <property type="match status" value="1"/>
</dbReference>
<dbReference type="SUPFAM" id="SSF103473">
    <property type="entry name" value="MFS general substrate transporter"/>
    <property type="match status" value="1"/>
</dbReference>
<dbReference type="InterPro" id="IPR020846">
    <property type="entry name" value="MFS_dom"/>
</dbReference>
<dbReference type="HOGENOM" id="CLU_034180_16_3_0"/>
<evidence type="ECO:0000256" key="2">
    <source>
        <dbReference type="ARBA" id="ARBA00022448"/>
    </source>
</evidence>
<dbReference type="RefSeq" id="WP_013557518.1">
    <property type="nucleotide sequence ID" value="NC_014958.1"/>
</dbReference>
<dbReference type="GO" id="GO:0022857">
    <property type="term" value="F:transmembrane transporter activity"/>
    <property type="evidence" value="ECO:0007669"/>
    <property type="project" value="InterPro"/>
</dbReference>
<keyword evidence="2" id="KW-0813">Transport</keyword>
<evidence type="ECO:0000256" key="1">
    <source>
        <dbReference type="ARBA" id="ARBA00004651"/>
    </source>
</evidence>
<keyword evidence="4 7" id="KW-0812">Transmembrane</keyword>
<name>E8UAC4_DEIML</name>
<sequence length="455" mass="47833" precursor="true">MTQLEPPPHGWRTFVWLWSSQAVSVIGGALSAFAFNIYLTQTRYPLPEQKPELAAALSLTALAFMATAIFGAPIAGAVADRFDRRRIMLTCDVIGGLTSIGCAALLALSTPPLWLLIALMAIIGLTSTFHGSAFDTSYATLVPRERLPRANGMMQTIWSLSGLAAPALAASIIALPALARHGGGPAWLAGLRDGVPLALVIDGVTFLLAALVLTRLAIPRPNVAAGPAAPHTTPARRTLRDDVRLGWTFILQRPPLLHLLLTFAGINLLTNGLGVLEPLLVKFTLKPDWQARDLSFEQAFAALTIAHSAGGVLGGLLISTWGGLRRARVLGVLIPMILSGAALFGVGTGSTLPLTATFAVLMGLMLPAMNAHSQSIWQSRVPAHLQGRVFSVRRLIAQFTAPISSALAGILAARYAPGGIIAVSGALIVLLSAAQLLNPALRHVEDADDPALQPA</sequence>
<keyword evidence="6 7" id="KW-0472">Membrane</keyword>
<evidence type="ECO:0000256" key="5">
    <source>
        <dbReference type="ARBA" id="ARBA00022989"/>
    </source>
</evidence>
<feature type="transmembrane region" description="Helical" evidence="7">
    <location>
        <begin position="195"/>
        <end position="213"/>
    </location>
</feature>